<protein>
    <submittedName>
        <fullName evidence="1">Uncharacterized protein</fullName>
    </submittedName>
</protein>
<dbReference type="AlphaFoldDB" id="A0A5P8WHD8"/>
<dbReference type="KEGG" id="nsh:GXM_09771"/>
<accession>A0A5P8WHD8</accession>
<evidence type="ECO:0000313" key="2">
    <source>
        <dbReference type="Proteomes" id="UP000326678"/>
    </source>
</evidence>
<name>A0A5P8WHD8_9NOSO</name>
<dbReference type="Proteomes" id="UP000326678">
    <property type="component" value="Chromosome pGXM01"/>
</dbReference>
<keyword evidence="2" id="KW-1185">Reference proteome</keyword>
<sequence length="85" mass="9770">MLGAVVIGKLRRAILRTILYSTIFSVTPRHNFTDRFAHLTLITQELKTRYSPETQKLLLEESSQFLPDFVLQARIIKAPRAGSKR</sequence>
<evidence type="ECO:0000313" key="1">
    <source>
        <dbReference type="EMBL" id="QFS52277.1"/>
    </source>
</evidence>
<proteinExistence type="predicted"/>
<organism evidence="1 2">
    <name type="scientific">Nostoc sphaeroides CCNUC1</name>
    <dbReference type="NCBI Taxonomy" id="2653204"/>
    <lineage>
        <taxon>Bacteria</taxon>
        <taxon>Bacillati</taxon>
        <taxon>Cyanobacteriota</taxon>
        <taxon>Cyanophyceae</taxon>
        <taxon>Nostocales</taxon>
        <taxon>Nostocaceae</taxon>
        <taxon>Nostoc</taxon>
    </lineage>
</organism>
<reference evidence="1 2" key="1">
    <citation type="submission" date="2019-10" db="EMBL/GenBank/DDBJ databases">
        <title>Genomic and transcriptomic insights into the perfect genentic adaptation of a filamentous nitrogen-fixing cyanobacterium to rice fields.</title>
        <authorList>
            <person name="Chen Z."/>
        </authorList>
    </citation>
    <scope>NUCLEOTIDE SEQUENCE [LARGE SCALE GENOMIC DNA]</scope>
    <source>
        <strain evidence="1">CCNUC1</strain>
    </source>
</reference>
<dbReference type="EMBL" id="CP045228">
    <property type="protein sequence ID" value="QFS52277.1"/>
    <property type="molecule type" value="Genomic_DNA"/>
</dbReference>
<gene>
    <name evidence="1" type="ORF">GXM_09771</name>
</gene>